<organism evidence="1 2">
    <name type="scientific">Hamiltosporidium tvaerminnensis</name>
    <dbReference type="NCBI Taxonomy" id="1176355"/>
    <lineage>
        <taxon>Eukaryota</taxon>
        <taxon>Fungi</taxon>
        <taxon>Fungi incertae sedis</taxon>
        <taxon>Microsporidia</taxon>
        <taxon>Dubosqiidae</taxon>
        <taxon>Hamiltosporidium</taxon>
    </lineage>
</organism>
<reference evidence="1 2" key="1">
    <citation type="submission" date="2017-12" db="EMBL/GenBank/DDBJ databases">
        <authorList>
            <person name="Pombert J.-F."/>
            <person name="Haag K.L."/>
            <person name="Ebert D."/>
        </authorList>
    </citation>
    <scope>NUCLEOTIDE SEQUENCE [LARGE SCALE GENOMIC DNA]</scope>
    <source>
        <strain evidence="1">IL-G-3</strain>
    </source>
</reference>
<proteinExistence type="predicted"/>
<keyword evidence="2" id="KW-1185">Reference proteome</keyword>
<dbReference type="Proteomes" id="UP000292282">
    <property type="component" value="Unassembled WGS sequence"/>
</dbReference>
<evidence type="ECO:0000313" key="1">
    <source>
        <dbReference type="EMBL" id="TBU18229.1"/>
    </source>
</evidence>
<gene>
    <name evidence="1" type="ORF">CWI38_0249p0050</name>
</gene>
<sequence>MFQLSETQPQQTLFNIYKGIKEFLDPERQKISMLFIPAILKVENNNKTHLALIKGFLKVKYRLVEEVTKKSLEEAQL</sequence>
<dbReference type="VEuPathDB" id="MicrosporidiaDB:CWI38_0249p0050"/>
<dbReference type="AlphaFoldDB" id="A0A4V2JY35"/>
<dbReference type="EMBL" id="PITK01000249">
    <property type="protein sequence ID" value="TBU18229.1"/>
    <property type="molecule type" value="Genomic_DNA"/>
</dbReference>
<evidence type="ECO:0000313" key="2">
    <source>
        <dbReference type="Proteomes" id="UP000292282"/>
    </source>
</evidence>
<protein>
    <submittedName>
        <fullName evidence="1">Uncharacterized protein</fullName>
    </submittedName>
</protein>
<accession>A0A4V2JY35</accession>
<feature type="non-terminal residue" evidence="1">
    <location>
        <position position="77"/>
    </location>
</feature>
<name>A0A4V2JY35_9MICR</name>
<comment type="caution">
    <text evidence="1">The sequence shown here is derived from an EMBL/GenBank/DDBJ whole genome shotgun (WGS) entry which is preliminary data.</text>
</comment>